<evidence type="ECO:0000256" key="3">
    <source>
        <dbReference type="ARBA" id="ARBA00022840"/>
    </source>
</evidence>
<evidence type="ECO:0000313" key="7">
    <source>
        <dbReference type="EMBL" id="ORD94815.1"/>
    </source>
</evidence>
<dbReference type="Gene3D" id="3.40.50.300">
    <property type="entry name" value="P-loop containing nucleotide triphosphate hydrolases"/>
    <property type="match status" value="1"/>
</dbReference>
<keyword evidence="5" id="KW-0227">DNA damage</keyword>
<dbReference type="PANTHER" id="PTHR11361">
    <property type="entry name" value="DNA MISMATCH REPAIR PROTEIN MUTS FAMILY MEMBER"/>
    <property type="match status" value="1"/>
</dbReference>
<name>A0A1Y1S8R8_9MICR</name>
<dbReference type="InterPro" id="IPR036187">
    <property type="entry name" value="DNA_mismatch_repair_MutS_sf"/>
</dbReference>
<dbReference type="GO" id="GO:0006298">
    <property type="term" value="P:mismatch repair"/>
    <property type="evidence" value="ECO:0007669"/>
    <property type="project" value="InterPro"/>
</dbReference>
<sequence length="698" mass="79756">MNYEDLKKEAFKYFVSDEDVFVYRSDTAFLPPEYTKEETGSRVEFKIDRIESVVKYVLQNKNTRVEEYVACGDVDRGVCVQNIQFKLNRIGHSRNYGDFSDLDVNSPTICSVEKFNKGTYKKFRHKTDKMPEYSHVFAYARNNKLFYTFYLDDDLFSTTFSLVQMYNCVEVLFTDGSFQRIFDGWGVSSNRVTQSDLLIETYFTTTFQKEFFELGDFCLVNINDFDLVDFHTQTAQGKRLLNQWLRSPLLSKNEINKRLDLVEHFKEVDINLSKFFDLKRLVAKIENRTISVDEIVNLYESITVIPLLIDKIGIGRNQTVQEDLIDPLRECHQALKPVQTEIESQIDVNSGEMFVDQNETSKSLKSAKVEIEGEMEKELAEIRQSFPGAKMQNGVFKVTKKEFGHTTKYKTISVTKTGVTFTTKMLTELSNRLEETNRRILAETRIQLDALRSFLCTVSQSLEIYNFVVALVDIFKAFSIKCITPGYSRPSFSGGTEYAIRGMWHPAIKNEAVKNDLEFSKNMCVLTGPNMGGKSTFIKTLSLVSLYAQIGCYVPASAATLPIFERIVMRIGARDVSSQHMSTFMVEMADLNLICRNRKFALVLIDELGRGTSASDGLSIILGVKEFLERTRNFTVITTHFSELSQASSQSLIKRMAVKDGLFTYKVEEGAADDSFGIKVAEMAQFPRDVIEDALRFL</sequence>
<dbReference type="Pfam" id="PF05192">
    <property type="entry name" value="MutS_III"/>
    <property type="match status" value="1"/>
</dbReference>
<dbReference type="GO" id="GO:0140664">
    <property type="term" value="F:ATP-dependent DNA damage sensor activity"/>
    <property type="evidence" value="ECO:0007669"/>
    <property type="project" value="InterPro"/>
</dbReference>
<comment type="similarity">
    <text evidence="1">Belongs to the DNA mismatch repair MutS family.</text>
</comment>
<dbReference type="GO" id="GO:0030983">
    <property type="term" value="F:mismatched DNA binding"/>
    <property type="evidence" value="ECO:0007669"/>
    <property type="project" value="InterPro"/>
</dbReference>
<dbReference type="Gene3D" id="1.10.1420.10">
    <property type="match status" value="2"/>
</dbReference>
<dbReference type="InterPro" id="IPR045076">
    <property type="entry name" value="MutS"/>
</dbReference>
<evidence type="ECO:0000256" key="2">
    <source>
        <dbReference type="ARBA" id="ARBA00022741"/>
    </source>
</evidence>
<evidence type="ECO:0000256" key="1">
    <source>
        <dbReference type="ARBA" id="ARBA00006271"/>
    </source>
</evidence>
<evidence type="ECO:0000313" key="8">
    <source>
        <dbReference type="Proteomes" id="UP000192639"/>
    </source>
</evidence>
<dbReference type="SMART" id="SM00534">
    <property type="entry name" value="MUTSac"/>
    <property type="match status" value="1"/>
</dbReference>
<dbReference type="GO" id="GO:0005524">
    <property type="term" value="F:ATP binding"/>
    <property type="evidence" value="ECO:0007669"/>
    <property type="project" value="UniProtKB-KW"/>
</dbReference>
<organism evidence="7 8">
    <name type="scientific">Enterospora canceri</name>
    <dbReference type="NCBI Taxonomy" id="1081671"/>
    <lineage>
        <taxon>Eukaryota</taxon>
        <taxon>Fungi</taxon>
        <taxon>Fungi incertae sedis</taxon>
        <taxon>Microsporidia</taxon>
        <taxon>Enterocytozoonidae</taxon>
        <taxon>Enterospora</taxon>
    </lineage>
</organism>
<reference evidence="7 8" key="1">
    <citation type="journal article" date="2017" name="Environ. Microbiol.">
        <title>Decay of the glycolytic pathway and adaptation to intranuclear parasitism within Enterocytozoonidae microsporidia.</title>
        <authorList>
            <person name="Wiredu Boakye D."/>
            <person name="Jaroenlak P."/>
            <person name="Prachumwat A."/>
            <person name="Williams T.A."/>
            <person name="Bateman K.S."/>
            <person name="Itsathitphaisarn O."/>
            <person name="Sritunyalucksana K."/>
            <person name="Paszkiewicz K.H."/>
            <person name="Moore K.A."/>
            <person name="Stentiford G.D."/>
            <person name="Williams B.A."/>
        </authorList>
    </citation>
    <scope>NUCLEOTIDE SEQUENCE [LARGE SCALE GENOMIC DNA]</scope>
    <source>
        <strain evidence="7 8">GB1</strain>
    </source>
</reference>
<dbReference type="InterPro" id="IPR011184">
    <property type="entry name" value="DNA_mismatch_repair_Msh2"/>
</dbReference>
<keyword evidence="3" id="KW-0067">ATP-binding</keyword>
<dbReference type="Pfam" id="PF00488">
    <property type="entry name" value="MutS_V"/>
    <property type="match status" value="1"/>
</dbReference>
<dbReference type="InterPro" id="IPR007696">
    <property type="entry name" value="DNA_mismatch_repair_MutS_core"/>
</dbReference>
<dbReference type="PANTHER" id="PTHR11361:SF34">
    <property type="entry name" value="DNA MISMATCH REPAIR PROTEIN MSH1, MITOCHONDRIAL"/>
    <property type="match status" value="1"/>
</dbReference>
<feature type="domain" description="DNA mismatch repair proteins mutS family" evidence="6">
    <location>
        <begin position="601"/>
        <end position="617"/>
    </location>
</feature>
<dbReference type="PIRSF" id="PIRSF005813">
    <property type="entry name" value="MSH2"/>
    <property type="match status" value="1"/>
</dbReference>
<dbReference type="VEuPathDB" id="MicrosporidiaDB:ECANGB1_2558"/>
<dbReference type="SUPFAM" id="SSF52540">
    <property type="entry name" value="P-loop containing nucleoside triphosphate hydrolases"/>
    <property type="match status" value="1"/>
</dbReference>
<accession>A0A1Y1S8R8</accession>
<gene>
    <name evidence="7" type="ORF">ECANGB1_2558</name>
</gene>
<evidence type="ECO:0000259" key="6">
    <source>
        <dbReference type="PROSITE" id="PS00486"/>
    </source>
</evidence>
<evidence type="ECO:0000256" key="4">
    <source>
        <dbReference type="ARBA" id="ARBA00023125"/>
    </source>
</evidence>
<dbReference type="PROSITE" id="PS00486">
    <property type="entry name" value="DNA_MISMATCH_REPAIR_2"/>
    <property type="match status" value="1"/>
</dbReference>
<keyword evidence="4" id="KW-0238">DNA-binding</keyword>
<dbReference type="InterPro" id="IPR000432">
    <property type="entry name" value="DNA_mismatch_repair_MutS_C"/>
</dbReference>
<dbReference type="SMART" id="SM00533">
    <property type="entry name" value="MUTSd"/>
    <property type="match status" value="1"/>
</dbReference>
<dbReference type="OrthoDB" id="295033at2759"/>
<dbReference type="Proteomes" id="UP000192639">
    <property type="component" value="Unassembled WGS sequence"/>
</dbReference>
<keyword evidence="5" id="KW-0234">DNA repair</keyword>
<dbReference type="AlphaFoldDB" id="A0A1Y1S8R8"/>
<protein>
    <submittedName>
        <fullName evidence="7">DNA Mismatch repair protein</fullName>
    </submittedName>
</protein>
<keyword evidence="2" id="KW-0547">Nucleotide-binding</keyword>
<dbReference type="EMBL" id="LWDP01000009">
    <property type="protein sequence ID" value="ORD94815.1"/>
    <property type="molecule type" value="Genomic_DNA"/>
</dbReference>
<evidence type="ECO:0000256" key="5">
    <source>
        <dbReference type="ARBA" id="ARBA00023204"/>
    </source>
</evidence>
<comment type="caution">
    <text evidence="7">The sequence shown here is derived from an EMBL/GenBank/DDBJ whole genome shotgun (WGS) entry which is preliminary data.</text>
</comment>
<dbReference type="SUPFAM" id="SSF48334">
    <property type="entry name" value="DNA repair protein MutS, domain III"/>
    <property type="match status" value="1"/>
</dbReference>
<keyword evidence="8" id="KW-1185">Reference proteome</keyword>
<proteinExistence type="inferred from homology"/>
<dbReference type="GO" id="GO:0005634">
    <property type="term" value="C:nucleus"/>
    <property type="evidence" value="ECO:0007669"/>
    <property type="project" value="TreeGrafter"/>
</dbReference>
<dbReference type="InterPro" id="IPR027417">
    <property type="entry name" value="P-loop_NTPase"/>
</dbReference>